<evidence type="ECO:0000256" key="1">
    <source>
        <dbReference type="ARBA" id="ARBA00022917"/>
    </source>
</evidence>
<accession>A0A2J0MI70</accession>
<dbReference type="AlphaFoldDB" id="A0A2J0MI70"/>
<evidence type="ECO:0000313" key="5">
    <source>
        <dbReference type="Proteomes" id="UP000229132"/>
    </source>
</evidence>
<proteinExistence type="predicted"/>
<keyword evidence="2" id="KW-0030">Aminoacyl-tRNA synthetase</keyword>
<dbReference type="GO" id="GO:0004829">
    <property type="term" value="F:threonine-tRNA ligase activity"/>
    <property type="evidence" value="ECO:0007669"/>
    <property type="project" value="TreeGrafter"/>
</dbReference>
<dbReference type="InterPro" id="IPR036621">
    <property type="entry name" value="Anticodon-bd_dom_sf"/>
</dbReference>
<dbReference type="GO" id="GO:0006435">
    <property type="term" value="P:threonyl-tRNA aminoacylation"/>
    <property type="evidence" value="ECO:0007669"/>
    <property type="project" value="TreeGrafter"/>
</dbReference>
<protein>
    <submittedName>
        <fullName evidence="4">Threonine--tRNA ligase</fullName>
    </submittedName>
</protein>
<feature type="domain" description="Anticodon-binding" evidence="3">
    <location>
        <begin position="1"/>
        <end position="66"/>
    </location>
</feature>
<gene>
    <name evidence="4" type="ORF">COX94_03065</name>
</gene>
<reference evidence="5" key="1">
    <citation type="submission" date="2017-09" db="EMBL/GenBank/DDBJ databases">
        <title>Depth-based differentiation of microbial function through sediment-hosted aquifers and enrichment of novel symbionts in the deep terrestrial subsurface.</title>
        <authorList>
            <person name="Probst A.J."/>
            <person name="Ladd B."/>
            <person name="Jarett J.K."/>
            <person name="Geller-Mcgrath D.E."/>
            <person name="Sieber C.M.K."/>
            <person name="Emerson J.B."/>
            <person name="Anantharaman K."/>
            <person name="Thomas B.C."/>
            <person name="Malmstrom R."/>
            <person name="Stieglmeier M."/>
            <person name="Klingl A."/>
            <person name="Woyke T."/>
            <person name="Ryan C.M."/>
            <person name="Banfield J.F."/>
        </authorList>
    </citation>
    <scope>NUCLEOTIDE SEQUENCE [LARGE SCALE GENOMIC DNA]</scope>
</reference>
<feature type="non-terminal residue" evidence="4">
    <location>
        <position position="1"/>
    </location>
</feature>
<sequence>NNIRVELDDEEANLGGKVRDAKNNKIPYWIVIGDKEIEAKKITLESRDNGQLGQISKKELLTKLTQEIKEKK</sequence>
<dbReference type="EMBL" id="PFOX01000057">
    <property type="protein sequence ID" value="PIZ85263.1"/>
    <property type="molecule type" value="Genomic_DNA"/>
</dbReference>
<dbReference type="SUPFAM" id="SSF52954">
    <property type="entry name" value="Class II aaRS ABD-related"/>
    <property type="match status" value="1"/>
</dbReference>
<keyword evidence="1" id="KW-0648">Protein biosynthesis</keyword>
<organism evidence="4 5">
    <name type="scientific">Candidatus Nomurabacteria bacterium CG_4_10_14_0_2_um_filter_33_9</name>
    <dbReference type="NCBI Taxonomy" id="1974728"/>
    <lineage>
        <taxon>Bacteria</taxon>
        <taxon>Candidatus Nomuraibacteriota</taxon>
    </lineage>
</organism>
<dbReference type="Gene3D" id="3.40.50.800">
    <property type="entry name" value="Anticodon-binding domain"/>
    <property type="match status" value="1"/>
</dbReference>
<evidence type="ECO:0000256" key="2">
    <source>
        <dbReference type="ARBA" id="ARBA00023146"/>
    </source>
</evidence>
<name>A0A2J0MI70_9BACT</name>
<evidence type="ECO:0000259" key="3">
    <source>
        <dbReference type="Pfam" id="PF03129"/>
    </source>
</evidence>
<dbReference type="Proteomes" id="UP000229132">
    <property type="component" value="Unassembled WGS sequence"/>
</dbReference>
<comment type="caution">
    <text evidence="4">The sequence shown here is derived from an EMBL/GenBank/DDBJ whole genome shotgun (WGS) entry which is preliminary data.</text>
</comment>
<dbReference type="InterPro" id="IPR004154">
    <property type="entry name" value="Anticodon-bd"/>
</dbReference>
<dbReference type="Pfam" id="PF03129">
    <property type="entry name" value="HGTP_anticodon"/>
    <property type="match status" value="1"/>
</dbReference>
<keyword evidence="4" id="KW-0436">Ligase</keyword>
<dbReference type="PANTHER" id="PTHR11451">
    <property type="entry name" value="THREONINE-TRNA LIGASE"/>
    <property type="match status" value="1"/>
</dbReference>
<dbReference type="PANTHER" id="PTHR11451:SF44">
    <property type="entry name" value="THREONINE--TRNA LIGASE, CHLOROPLASTIC_MITOCHONDRIAL 2"/>
    <property type="match status" value="1"/>
</dbReference>
<evidence type="ECO:0000313" key="4">
    <source>
        <dbReference type="EMBL" id="PIZ85263.1"/>
    </source>
</evidence>